<feature type="transmembrane region" description="Helical" evidence="1">
    <location>
        <begin position="188"/>
        <end position="212"/>
    </location>
</feature>
<name>A0A7K0K597_9ACTO</name>
<proteinExistence type="predicted"/>
<organism evidence="2 3">
    <name type="scientific">Mobiluncus porci</name>
    <dbReference type="NCBI Taxonomy" id="2652278"/>
    <lineage>
        <taxon>Bacteria</taxon>
        <taxon>Bacillati</taxon>
        <taxon>Actinomycetota</taxon>
        <taxon>Actinomycetes</taxon>
        <taxon>Actinomycetales</taxon>
        <taxon>Actinomycetaceae</taxon>
        <taxon>Mobiluncus</taxon>
    </lineage>
</organism>
<evidence type="ECO:0000313" key="3">
    <source>
        <dbReference type="Proteomes" id="UP000442535"/>
    </source>
</evidence>
<keyword evidence="1" id="KW-1133">Transmembrane helix</keyword>
<feature type="transmembrane region" description="Helical" evidence="1">
    <location>
        <begin position="102"/>
        <end position="124"/>
    </location>
</feature>
<feature type="transmembrane region" description="Helical" evidence="1">
    <location>
        <begin position="166"/>
        <end position="182"/>
    </location>
</feature>
<evidence type="ECO:0000313" key="2">
    <source>
        <dbReference type="EMBL" id="MST50652.1"/>
    </source>
</evidence>
<dbReference type="Proteomes" id="UP000442535">
    <property type="component" value="Unassembled WGS sequence"/>
</dbReference>
<reference evidence="2 3" key="1">
    <citation type="submission" date="2019-08" db="EMBL/GenBank/DDBJ databases">
        <title>In-depth cultivation of the pig gut microbiome towards novel bacterial diversity and tailored functional studies.</title>
        <authorList>
            <person name="Wylensek D."/>
            <person name="Hitch T.C.A."/>
            <person name="Clavel T."/>
        </authorList>
    </citation>
    <scope>NUCLEOTIDE SEQUENCE [LARGE SCALE GENOMIC DNA]</scope>
    <source>
        <strain evidence="2 3">RF-GAM-744-WT-7</strain>
    </source>
</reference>
<dbReference type="EMBL" id="VUMY01000026">
    <property type="protein sequence ID" value="MST50652.1"/>
    <property type="molecule type" value="Genomic_DNA"/>
</dbReference>
<feature type="transmembrane region" description="Helical" evidence="1">
    <location>
        <begin position="52"/>
        <end position="81"/>
    </location>
</feature>
<feature type="transmembrane region" description="Helical" evidence="1">
    <location>
        <begin position="12"/>
        <end position="32"/>
    </location>
</feature>
<protein>
    <recommendedName>
        <fullName evidence="4">ABC-2 family transporter protein</fullName>
    </recommendedName>
</protein>
<dbReference type="RefSeq" id="WP_154546539.1">
    <property type="nucleotide sequence ID" value="NZ_VUMY01000026.1"/>
</dbReference>
<keyword evidence="3" id="KW-1185">Reference proteome</keyword>
<keyword evidence="1" id="KW-0472">Membrane</keyword>
<evidence type="ECO:0000256" key="1">
    <source>
        <dbReference type="SAM" id="Phobius"/>
    </source>
</evidence>
<keyword evidence="1" id="KW-0812">Transmembrane</keyword>
<dbReference type="AlphaFoldDB" id="A0A7K0K597"/>
<accession>A0A7K0K597</accession>
<evidence type="ECO:0008006" key="4">
    <source>
        <dbReference type="Google" id="ProtNLM"/>
    </source>
</evidence>
<gene>
    <name evidence="2" type="ORF">FYJ63_10540</name>
</gene>
<comment type="caution">
    <text evidence="2">The sequence shown here is derived from an EMBL/GenBank/DDBJ whole genome shotgun (WGS) entry which is preliminary data.</text>
</comment>
<feature type="transmembrane region" description="Helical" evidence="1">
    <location>
        <begin position="136"/>
        <end position="159"/>
    </location>
</feature>
<sequence length="222" mass="23878">MKHYEWHLLNKKPYLILALVSATLPLAFSFFFRLLGVDAPTALGPFPLTLSISIPAAITLFIATIYVSWMVSHGVVYDYLPDKRNFLFSLPGGRTKVFRTKLHLHSALGAGAVSIGFWVSESIYCAVSGISLLTPLLYAVVLAISVFSMAIISACVGVLFGSTRATVLNGIIWACLVPNTLANSGPVWVSLIAGSGMALLCLAVAATLATIARRRIRTIDCF</sequence>